<evidence type="ECO:0000256" key="7">
    <source>
        <dbReference type="RuleBase" id="RU362081"/>
    </source>
</evidence>
<sequence>MDCSSCAHKVTTALQSIHSVQDVKVNTFTGQASLTYKEGIIEPGKIAKRTTELTGYACVVDSAQLEGNRRILRIALPTLAESSDEVPKLPFGVEILNTSNTTSGTVFDVQYDPTMVAPRTVVGSFAAVGGLFLPPSRSVASLQVTKDIYSLFLRTVVSFIFCIPVLVFAWAPIEPHPIVYGAISLFLATCIQICAGGPLYSTAFRSLFLQHTLDTDALVILSSTIAYLFSFIAYVIQATGHEFSTPFFETPTLLLTLIFLGKLISAYARRRATSALDSLGTLQPDYVQLVSSDGSVTVIHADLTQSNDILRVSANTLVPTDGIVIRGMTQVDESALTGESLPVDKGLGAPLTAGTRNVTSSVDMKVVRVPAENTIADISALVTRLQEEHLPIQDLADRAASWLAPVILAVAVIVFVVWIIVGLRVRNENFNHAGLGALRYTIAVLVVSCPCAIVLCVPMVIVITGAVAAREGVLFKTAVAAQYAKDTTVVVFDKTGTLTLGEMTVVEAHITRQDAIETMLSLVVESSHPVAQSIAKYLHATHPHASTGPSLDKVQSIIGKGLEATAPDGVLIRGGSPSWLGLQADPLYSVTMAKALSMFAVTFDGELVAFFGLADLPRPSAHAAVQHLQAQGIQVHIVSGDAVPVVHALASQLGIPPEFAHGGCLPTEKVAHVQELQAAGGRVMFIGDGTNDTPALAAADVSVAMGGGTDVARDAADIVFLTPDLERALGVLLRLSRGAVRRVYINFAWACVYNLFAVLLAAGAFVDVRIAPEYAGLGEVVSVVPVVFVAWSMWFLKH</sequence>
<comment type="caution">
    <text evidence="9">The sequence shown here is derived from an EMBL/GenBank/DDBJ whole genome shotgun (WGS) entry which is preliminary data.</text>
</comment>
<feature type="transmembrane region" description="Helical" evidence="7">
    <location>
        <begin position="248"/>
        <end position="268"/>
    </location>
</feature>
<dbReference type="CDD" id="cd00371">
    <property type="entry name" value="HMA"/>
    <property type="match status" value="1"/>
</dbReference>
<dbReference type="InterPro" id="IPR044492">
    <property type="entry name" value="P_typ_ATPase_HD_dom"/>
</dbReference>
<dbReference type="InterPro" id="IPR006121">
    <property type="entry name" value="HMA_dom"/>
</dbReference>
<dbReference type="PANTHER" id="PTHR46594:SF4">
    <property type="entry name" value="P-TYPE CATION-TRANSPORTING ATPASE"/>
    <property type="match status" value="1"/>
</dbReference>
<dbReference type="SFLD" id="SFLDG00002">
    <property type="entry name" value="C1.7:_P-type_atpase_like"/>
    <property type="match status" value="1"/>
</dbReference>
<evidence type="ECO:0000313" key="10">
    <source>
        <dbReference type="Proteomes" id="UP001201163"/>
    </source>
</evidence>
<evidence type="ECO:0000256" key="6">
    <source>
        <dbReference type="ARBA" id="ARBA00023136"/>
    </source>
</evidence>
<comment type="subcellular location">
    <subcellularLocation>
        <location evidence="1 7">Membrane</location>
    </subcellularLocation>
</comment>
<feature type="transmembrane region" description="Helical" evidence="7">
    <location>
        <begin position="402"/>
        <end position="421"/>
    </location>
</feature>
<feature type="transmembrane region" description="Helical" evidence="7">
    <location>
        <begin position="151"/>
        <end position="171"/>
    </location>
</feature>
<evidence type="ECO:0000256" key="5">
    <source>
        <dbReference type="ARBA" id="ARBA00022989"/>
    </source>
</evidence>
<feature type="domain" description="HMA" evidence="8">
    <location>
        <begin position="1"/>
        <end position="59"/>
    </location>
</feature>
<dbReference type="SFLD" id="SFLDS00003">
    <property type="entry name" value="Haloacid_Dehalogenase"/>
    <property type="match status" value="1"/>
</dbReference>
<dbReference type="InterPro" id="IPR018303">
    <property type="entry name" value="ATPase_P-typ_P_site"/>
</dbReference>
<dbReference type="GO" id="GO:0016020">
    <property type="term" value="C:membrane"/>
    <property type="evidence" value="ECO:0007669"/>
    <property type="project" value="UniProtKB-SubCell"/>
</dbReference>
<dbReference type="SUPFAM" id="SSF56784">
    <property type="entry name" value="HAD-like"/>
    <property type="match status" value="1"/>
</dbReference>
<dbReference type="Gene3D" id="3.40.50.1000">
    <property type="entry name" value="HAD superfamily/HAD-like"/>
    <property type="match status" value="1"/>
</dbReference>
<dbReference type="NCBIfam" id="TIGR01511">
    <property type="entry name" value="ATPase-IB1_Cu"/>
    <property type="match status" value="1"/>
</dbReference>
<dbReference type="PROSITE" id="PS01229">
    <property type="entry name" value="COF_2"/>
    <property type="match status" value="1"/>
</dbReference>
<dbReference type="InterPro" id="IPR008250">
    <property type="entry name" value="ATPase_P-typ_transduc_dom_A_sf"/>
</dbReference>
<dbReference type="PROSITE" id="PS50846">
    <property type="entry name" value="HMA_2"/>
    <property type="match status" value="1"/>
</dbReference>
<keyword evidence="2 7" id="KW-0812">Transmembrane</keyword>
<dbReference type="Gene3D" id="3.30.70.100">
    <property type="match status" value="1"/>
</dbReference>
<evidence type="ECO:0000256" key="4">
    <source>
        <dbReference type="ARBA" id="ARBA00022967"/>
    </source>
</evidence>
<feature type="transmembrane region" description="Helical" evidence="7">
    <location>
        <begin position="777"/>
        <end position="796"/>
    </location>
</feature>
<keyword evidence="6 7" id="KW-0472">Membrane</keyword>
<accession>A0AAD4Q9J5</accession>
<gene>
    <name evidence="9" type="ORF">EDB92DRAFT_1934309</name>
</gene>
<evidence type="ECO:0000256" key="1">
    <source>
        <dbReference type="ARBA" id="ARBA00004370"/>
    </source>
</evidence>
<evidence type="ECO:0000256" key="2">
    <source>
        <dbReference type="ARBA" id="ARBA00022692"/>
    </source>
</evidence>
<keyword evidence="3 7" id="KW-0479">Metal-binding</keyword>
<dbReference type="Gene3D" id="3.40.1110.10">
    <property type="entry name" value="Calcium-transporting ATPase, cytoplasmic domain N"/>
    <property type="match status" value="1"/>
</dbReference>
<dbReference type="Gene3D" id="2.70.150.10">
    <property type="entry name" value="Calcium-transporting ATPase, cytoplasmic transduction domain A"/>
    <property type="match status" value="1"/>
</dbReference>
<dbReference type="SUPFAM" id="SSF55008">
    <property type="entry name" value="HMA, heavy metal-associated domain"/>
    <property type="match status" value="1"/>
</dbReference>
<dbReference type="Pfam" id="PF00122">
    <property type="entry name" value="E1-E2_ATPase"/>
    <property type="match status" value="1"/>
</dbReference>
<dbReference type="InterPro" id="IPR001757">
    <property type="entry name" value="P_typ_ATPase"/>
</dbReference>
<dbReference type="Proteomes" id="UP001201163">
    <property type="component" value="Unassembled WGS sequence"/>
</dbReference>
<dbReference type="SUPFAM" id="SSF81665">
    <property type="entry name" value="Calcium ATPase, transmembrane domain M"/>
    <property type="match status" value="1"/>
</dbReference>
<dbReference type="SFLD" id="SFLDF00027">
    <property type="entry name" value="p-type_atpase"/>
    <property type="match status" value="1"/>
</dbReference>
<dbReference type="InterPro" id="IPR023214">
    <property type="entry name" value="HAD_sf"/>
</dbReference>
<dbReference type="InterPro" id="IPR059000">
    <property type="entry name" value="ATPase_P-type_domA"/>
</dbReference>
<keyword evidence="7" id="KW-0547">Nucleotide-binding</keyword>
<keyword evidence="5 7" id="KW-1133">Transmembrane helix</keyword>
<dbReference type="AlphaFoldDB" id="A0AAD4Q9J5"/>
<feature type="transmembrane region" description="Helical" evidence="7">
    <location>
        <begin position="441"/>
        <end position="468"/>
    </location>
</feature>
<dbReference type="Pfam" id="PF00702">
    <property type="entry name" value="Hydrolase"/>
    <property type="match status" value="1"/>
</dbReference>
<protein>
    <submittedName>
        <fullName evidence="9">Heavy metal translocatin</fullName>
    </submittedName>
</protein>
<evidence type="ECO:0000256" key="3">
    <source>
        <dbReference type="ARBA" id="ARBA00022723"/>
    </source>
</evidence>
<dbReference type="GO" id="GO:0046872">
    <property type="term" value="F:metal ion binding"/>
    <property type="evidence" value="ECO:0007669"/>
    <property type="project" value="UniProtKB-KW"/>
</dbReference>
<proteinExistence type="inferred from homology"/>
<feature type="transmembrane region" description="Helical" evidence="7">
    <location>
        <begin position="177"/>
        <end position="196"/>
    </location>
</feature>
<dbReference type="PRINTS" id="PR00119">
    <property type="entry name" value="CATATPASE"/>
</dbReference>
<dbReference type="PANTHER" id="PTHR46594">
    <property type="entry name" value="P-TYPE CATION-TRANSPORTING ATPASE"/>
    <property type="match status" value="1"/>
</dbReference>
<keyword evidence="7" id="KW-0067">ATP-binding</keyword>
<dbReference type="InterPro" id="IPR027256">
    <property type="entry name" value="P-typ_ATPase_IB"/>
</dbReference>
<dbReference type="NCBIfam" id="TIGR01494">
    <property type="entry name" value="ATPase_P-type"/>
    <property type="match status" value="1"/>
</dbReference>
<dbReference type="NCBIfam" id="TIGR01525">
    <property type="entry name" value="ATPase-IB_hvy"/>
    <property type="match status" value="1"/>
</dbReference>
<feature type="transmembrane region" description="Helical" evidence="7">
    <location>
        <begin position="217"/>
        <end position="236"/>
    </location>
</feature>
<dbReference type="GO" id="GO:0019829">
    <property type="term" value="F:ATPase-coupled monoatomic cation transmembrane transporter activity"/>
    <property type="evidence" value="ECO:0007669"/>
    <property type="project" value="InterPro"/>
</dbReference>
<keyword evidence="4" id="KW-1278">Translocase</keyword>
<reference evidence="9" key="1">
    <citation type="submission" date="2022-01" db="EMBL/GenBank/DDBJ databases">
        <title>Comparative genomics reveals a dynamic genome evolution in the ectomycorrhizal milk-cap (Lactarius) mushrooms.</title>
        <authorList>
            <consortium name="DOE Joint Genome Institute"/>
            <person name="Lebreton A."/>
            <person name="Tang N."/>
            <person name="Kuo A."/>
            <person name="LaButti K."/>
            <person name="Drula E."/>
            <person name="Barry K."/>
            <person name="Clum A."/>
            <person name="Lipzen A."/>
            <person name="Mousain D."/>
            <person name="Ng V."/>
            <person name="Wang R."/>
            <person name="Wang X."/>
            <person name="Dai Y."/>
            <person name="Henrissat B."/>
            <person name="Grigoriev I.V."/>
            <person name="Guerin-Laguette A."/>
            <person name="Yu F."/>
            <person name="Martin F.M."/>
        </authorList>
    </citation>
    <scope>NUCLEOTIDE SEQUENCE</scope>
    <source>
        <strain evidence="9">QP</strain>
    </source>
</reference>
<dbReference type="InterPro" id="IPR023299">
    <property type="entry name" value="ATPase_P-typ_cyto_dom_N"/>
</dbReference>
<keyword evidence="10" id="KW-1185">Reference proteome</keyword>
<dbReference type="GO" id="GO:0005524">
    <property type="term" value="F:ATP binding"/>
    <property type="evidence" value="ECO:0007669"/>
    <property type="project" value="UniProtKB-UniRule"/>
</dbReference>
<evidence type="ECO:0000259" key="8">
    <source>
        <dbReference type="PROSITE" id="PS50846"/>
    </source>
</evidence>
<comment type="similarity">
    <text evidence="7">Belongs to the cation transport ATPase (P-type) (TC 3.A.3) family. Type IB subfamily.</text>
</comment>
<dbReference type="SUPFAM" id="SSF81653">
    <property type="entry name" value="Calcium ATPase, transduction domain A"/>
    <property type="match status" value="1"/>
</dbReference>
<name>A0AAD4Q9J5_9AGAM</name>
<dbReference type="GO" id="GO:0016887">
    <property type="term" value="F:ATP hydrolysis activity"/>
    <property type="evidence" value="ECO:0007669"/>
    <property type="project" value="InterPro"/>
</dbReference>
<dbReference type="InterPro" id="IPR023298">
    <property type="entry name" value="ATPase_P-typ_TM_dom_sf"/>
</dbReference>
<dbReference type="InterPro" id="IPR036163">
    <property type="entry name" value="HMA_dom_sf"/>
</dbReference>
<organism evidence="9 10">
    <name type="scientific">Lactarius akahatsu</name>
    <dbReference type="NCBI Taxonomy" id="416441"/>
    <lineage>
        <taxon>Eukaryota</taxon>
        <taxon>Fungi</taxon>
        <taxon>Dikarya</taxon>
        <taxon>Basidiomycota</taxon>
        <taxon>Agaricomycotina</taxon>
        <taxon>Agaricomycetes</taxon>
        <taxon>Russulales</taxon>
        <taxon>Russulaceae</taxon>
        <taxon>Lactarius</taxon>
    </lineage>
</organism>
<dbReference type="InterPro" id="IPR036412">
    <property type="entry name" value="HAD-like_sf"/>
</dbReference>
<dbReference type="Pfam" id="PF00403">
    <property type="entry name" value="HMA"/>
    <property type="match status" value="1"/>
</dbReference>
<dbReference type="PROSITE" id="PS00154">
    <property type="entry name" value="ATPASE_E1_E2"/>
    <property type="match status" value="1"/>
</dbReference>
<feature type="transmembrane region" description="Helical" evidence="7">
    <location>
        <begin position="743"/>
        <end position="765"/>
    </location>
</feature>
<dbReference type="EMBL" id="JAKELL010000014">
    <property type="protein sequence ID" value="KAH8994505.1"/>
    <property type="molecule type" value="Genomic_DNA"/>
</dbReference>
<evidence type="ECO:0000313" key="9">
    <source>
        <dbReference type="EMBL" id="KAH8994505.1"/>
    </source>
</evidence>